<comment type="caution">
    <text evidence="4">The sequence shown here is derived from an EMBL/GenBank/DDBJ whole genome shotgun (WGS) entry which is preliminary data.</text>
</comment>
<dbReference type="PROSITE" id="PS51898">
    <property type="entry name" value="TYR_RECOMBINASE"/>
    <property type="match status" value="1"/>
</dbReference>
<evidence type="ECO:0000313" key="4">
    <source>
        <dbReference type="EMBL" id="CAG2160409.1"/>
    </source>
</evidence>
<dbReference type="InterPro" id="IPR050090">
    <property type="entry name" value="Tyrosine_recombinase_XerCD"/>
</dbReference>
<dbReference type="PANTHER" id="PTHR30349:SF64">
    <property type="entry name" value="PROPHAGE INTEGRASE INTD-RELATED"/>
    <property type="match status" value="1"/>
</dbReference>
<dbReference type="SUPFAM" id="SSF56349">
    <property type="entry name" value="DNA breaking-rejoining enzymes"/>
    <property type="match status" value="1"/>
</dbReference>
<keyword evidence="1" id="KW-0229">DNA integration</keyword>
<dbReference type="Pfam" id="PF00589">
    <property type="entry name" value="Phage_integrase"/>
    <property type="match status" value="1"/>
</dbReference>
<evidence type="ECO:0000259" key="3">
    <source>
        <dbReference type="PROSITE" id="PS51898"/>
    </source>
</evidence>
<keyword evidence="2" id="KW-0233">DNA recombination</keyword>
<dbReference type="InterPro" id="IPR013762">
    <property type="entry name" value="Integrase-like_cat_sf"/>
</dbReference>
<proteinExistence type="predicted"/>
<accession>A0ABM8TUW6</accession>
<keyword evidence="5" id="KW-1185">Reference proteome</keyword>
<feature type="domain" description="Tyr recombinase" evidence="3">
    <location>
        <begin position="1"/>
        <end position="112"/>
    </location>
</feature>
<organism evidence="4 5">
    <name type="scientific">Cupriavidus numazuensis</name>
    <dbReference type="NCBI Taxonomy" id="221992"/>
    <lineage>
        <taxon>Bacteria</taxon>
        <taxon>Pseudomonadati</taxon>
        <taxon>Pseudomonadota</taxon>
        <taxon>Betaproteobacteria</taxon>
        <taxon>Burkholderiales</taxon>
        <taxon>Burkholderiaceae</taxon>
        <taxon>Cupriavidus</taxon>
    </lineage>
</organism>
<protein>
    <submittedName>
        <fullName evidence="4">IS91 family transposase ISMno24</fullName>
    </submittedName>
</protein>
<dbReference type="InterPro" id="IPR011010">
    <property type="entry name" value="DNA_brk_join_enz"/>
</dbReference>
<dbReference type="Proteomes" id="UP000672657">
    <property type="component" value="Unassembled WGS sequence"/>
</dbReference>
<gene>
    <name evidence="4" type="ORF">LMG26411_07465</name>
</gene>
<sequence length="120" mass="13641">MLSPVLLERLRVWWRVAHAQGKMLDGGWLFPGLNPIESLSPRQLNRAIHAAAQDAQIEKHVSMHTLRHSFATHLLEQKVDIRVIQVLLGHKKLETTALYAQVATDLLREVVSPLENLRSD</sequence>
<dbReference type="EMBL" id="CAJPVI010000079">
    <property type="protein sequence ID" value="CAG2160409.1"/>
    <property type="molecule type" value="Genomic_DNA"/>
</dbReference>
<evidence type="ECO:0000256" key="2">
    <source>
        <dbReference type="ARBA" id="ARBA00023172"/>
    </source>
</evidence>
<dbReference type="RefSeq" id="WP_211958218.1">
    <property type="nucleotide sequence ID" value="NZ_CAJPVI010000079.1"/>
</dbReference>
<reference evidence="4 5" key="1">
    <citation type="submission" date="2021-03" db="EMBL/GenBank/DDBJ databases">
        <authorList>
            <person name="Peeters C."/>
        </authorList>
    </citation>
    <scope>NUCLEOTIDE SEQUENCE [LARGE SCALE GENOMIC DNA]</scope>
    <source>
        <strain evidence="4 5">LMG 26411</strain>
    </source>
</reference>
<dbReference type="InterPro" id="IPR002104">
    <property type="entry name" value="Integrase_catalytic"/>
</dbReference>
<dbReference type="PANTHER" id="PTHR30349">
    <property type="entry name" value="PHAGE INTEGRASE-RELATED"/>
    <property type="match status" value="1"/>
</dbReference>
<name>A0ABM8TUW6_9BURK</name>
<dbReference type="Gene3D" id="1.10.443.10">
    <property type="entry name" value="Intergrase catalytic core"/>
    <property type="match status" value="1"/>
</dbReference>
<evidence type="ECO:0000313" key="5">
    <source>
        <dbReference type="Proteomes" id="UP000672657"/>
    </source>
</evidence>
<evidence type="ECO:0000256" key="1">
    <source>
        <dbReference type="ARBA" id="ARBA00022908"/>
    </source>
</evidence>